<reference evidence="4" key="1">
    <citation type="journal article" date="2019" name="Int. J. Syst. Evol. Microbiol.">
        <title>The Global Catalogue of Microorganisms (GCM) 10K type strain sequencing project: providing services to taxonomists for standard genome sequencing and annotation.</title>
        <authorList>
            <consortium name="The Broad Institute Genomics Platform"/>
            <consortium name="The Broad Institute Genome Sequencing Center for Infectious Disease"/>
            <person name="Wu L."/>
            <person name="Ma J."/>
        </authorList>
    </citation>
    <scope>NUCLEOTIDE SEQUENCE [LARGE SCALE GENOMIC DNA]</scope>
    <source>
        <strain evidence="4">KCTC 3950</strain>
    </source>
</reference>
<dbReference type="InterPro" id="IPR000835">
    <property type="entry name" value="HTH_MarR-typ"/>
</dbReference>
<comment type="caution">
    <text evidence="3">The sequence shown here is derived from an EMBL/GenBank/DDBJ whole genome shotgun (WGS) entry which is preliminary data.</text>
</comment>
<name>A0ABW5PA84_9BACL</name>
<dbReference type="PRINTS" id="PR00598">
    <property type="entry name" value="HTHMARR"/>
</dbReference>
<dbReference type="SMART" id="SM00347">
    <property type="entry name" value="HTH_MARR"/>
    <property type="match status" value="1"/>
</dbReference>
<evidence type="ECO:0000259" key="2">
    <source>
        <dbReference type="PROSITE" id="PS50995"/>
    </source>
</evidence>
<dbReference type="RefSeq" id="WP_377601356.1">
    <property type="nucleotide sequence ID" value="NZ_JBHUME010000005.1"/>
</dbReference>
<gene>
    <name evidence="3" type="ORF">ACFSUF_06685</name>
</gene>
<keyword evidence="1" id="KW-0238">DNA-binding</keyword>
<dbReference type="SUPFAM" id="SSF46785">
    <property type="entry name" value="Winged helix' DNA-binding domain"/>
    <property type="match status" value="1"/>
</dbReference>
<dbReference type="InterPro" id="IPR036390">
    <property type="entry name" value="WH_DNA-bd_sf"/>
</dbReference>
<dbReference type="InterPro" id="IPR036388">
    <property type="entry name" value="WH-like_DNA-bd_sf"/>
</dbReference>
<protein>
    <submittedName>
        <fullName evidence="3">MarR family winged helix-turn-helix transcriptional regulator</fullName>
    </submittedName>
</protein>
<dbReference type="PROSITE" id="PS50995">
    <property type="entry name" value="HTH_MARR_2"/>
    <property type="match status" value="1"/>
</dbReference>
<dbReference type="Pfam" id="PF01047">
    <property type="entry name" value="MarR"/>
    <property type="match status" value="1"/>
</dbReference>
<dbReference type="PANTHER" id="PTHR33164:SF99">
    <property type="entry name" value="MARR FAMILY REGULATORY PROTEIN"/>
    <property type="match status" value="1"/>
</dbReference>
<dbReference type="PANTHER" id="PTHR33164">
    <property type="entry name" value="TRANSCRIPTIONAL REGULATOR, MARR FAMILY"/>
    <property type="match status" value="1"/>
</dbReference>
<accession>A0ABW5PA84</accession>
<sequence length="160" mass="18010">MSDQGKSAEEELSIADRFQRAMFTTARRLGPDLVQQSKLGITANQFFILKYISRTGSCRLAQLAELMEVKPSAITVIIDRLESNKLVVRQPDSTDRRAILVHLTDYGRKALKLVDEIRKEQINKYLSKIEEKELLMFLDTFEKLAKDASGGTDKGSCSAP</sequence>
<keyword evidence="4" id="KW-1185">Reference proteome</keyword>
<dbReference type="Proteomes" id="UP001597541">
    <property type="component" value="Unassembled WGS sequence"/>
</dbReference>
<evidence type="ECO:0000313" key="3">
    <source>
        <dbReference type="EMBL" id="MFD2612113.1"/>
    </source>
</evidence>
<dbReference type="InterPro" id="IPR039422">
    <property type="entry name" value="MarR/SlyA-like"/>
</dbReference>
<dbReference type="EMBL" id="JBHUME010000005">
    <property type="protein sequence ID" value="MFD2612113.1"/>
    <property type="molecule type" value="Genomic_DNA"/>
</dbReference>
<dbReference type="Gene3D" id="1.10.10.10">
    <property type="entry name" value="Winged helix-like DNA-binding domain superfamily/Winged helix DNA-binding domain"/>
    <property type="match status" value="1"/>
</dbReference>
<evidence type="ECO:0000313" key="4">
    <source>
        <dbReference type="Proteomes" id="UP001597541"/>
    </source>
</evidence>
<organism evidence="3 4">
    <name type="scientific">Paenibacillus gansuensis</name>
    <dbReference type="NCBI Taxonomy" id="306542"/>
    <lineage>
        <taxon>Bacteria</taxon>
        <taxon>Bacillati</taxon>
        <taxon>Bacillota</taxon>
        <taxon>Bacilli</taxon>
        <taxon>Bacillales</taxon>
        <taxon>Paenibacillaceae</taxon>
        <taxon>Paenibacillus</taxon>
    </lineage>
</organism>
<feature type="domain" description="HTH marR-type" evidence="2">
    <location>
        <begin position="15"/>
        <end position="146"/>
    </location>
</feature>
<proteinExistence type="predicted"/>
<evidence type="ECO:0000256" key="1">
    <source>
        <dbReference type="ARBA" id="ARBA00023125"/>
    </source>
</evidence>